<dbReference type="AlphaFoldDB" id="A0A0G0WR02"/>
<accession>A0A0G0WR02</accession>
<dbReference type="InterPro" id="IPR043129">
    <property type="entry name" value="ATPase_NBD"/>
</dbReference>
<dbReference type="GO" id="GO:0004370">
    <property type="term" value="F:glycerol kinase activity"/>
    <property type="evidence" value="ECO:0007669"/>
    <property type="project" value="TreeGrafter"/>
</dbReference>
<feature type="domain" description="Carbohydrate kinase FGGY N-terminal" evidence="4">
    <location>
        <begin position="19"/>
        <end position="259"/>
    </location>
</feature>
<proteinExistence type="inferred from homology"/>
<dbReference type="Proteomes" id="UP000034616">
    <property type="component" value="Unassembled WGS sequence"/>
</dbReference>
<dbReference type="Gene3D" id="3.30.420.40">
    <property type="match status" value="1"/>
</dbReference>
<evidence type="ECO:0000313" key="6">
    <source>
        <dbReference type="Proteomes" id="UP000034616"/>
    </source>
</evidence>
<dbReference type="SUPFAM" id="SSF53067">
    <property type="entry name" value="Actin-like ATPase domain"/>
    <property type="match status" value="1"/>
</dbReference>
<dbReference type="EMBL" id="LCAH01000007">
    <property type="protein sequence ID" value="KKR86910.1"/>
    <property type="molecule type" value="Genomic_DNA"/>
</dbReference>
<dbReference type="GO" id="GO:0006071">
    <property type="term" value="P:glycerol metabolic process"/>
    <property type="evidence" value="ECO:0007669"/>
    <property type="project" value="TreeGrafter"/>
</dbReference>
<sequence length="406" mass="45476">MFPFFSKKNIQKKDKQSFILVLDAGTTGIKAFVFDSSLHMLAKTYERSQKTHPKKGWVEQDPFQMIETCKKVLREVVKKAKVKPSACLGLGITNQRETTIVWNKKTGVPVYPAIVWEDTRTKRECIEIQKRVGDAVIQRTGLPVDSYFSASKIRWILDRAAHAGITRETLICGTVDTWLLWNLCEGHPHLTDETNAARTLLFHIRTRKWDSFLLNLFGIPKEILPKVFPSRHTFGVLKKSVLGFPIPVKAVCGDQQASMYAAMYFSDISHPVTKVTYGTGVFVTQLLGSQYMTHPSFFTTLVPGFHGSLYAFEAKIEGSAKQVDALLIHPKRLRQYFVELAGKVNHLVGLLPIQPQTLVLDGGIVRDGLMAIVQAEISSMPTTLLPTYDGTALGIALLVLDKKSRM</sequence>
<dbReference type="InterPro" id="IPR018484">
    <property type="entry name" value="FGGY_N"/>
</dbReference>
<gene>
    <name evidence="5" type="ORF">UU35_C0007G0056</name>
</gene>
<keyword evidence="2" id="KW-0808">Transferase</keyword>
<dbReference type="PATRIC" id="fig|1618985.3.peg.571"/>
<evidence type="ECO:0000256" key="1">
    <source>
        <dbReference type="ARBA" id="ARBA00009156"/>
    </source>
</evidence>
<dbReference type="GO" id="GO:0005829">
    <property type="term" value="C:cytosol"/>
    <property type="evidence" value="ECO:0007669"/>
    <property type="project" value="TreeGrafter"/>
</dbReference>
<evidence type="ECO:0000256" key="3">
    <source>
        <dbReference type="ARBA" id="ARBA00022777"/>
    </source>
</evidence>
<name>A0A0G0WR02_9BACT</name>
<organism evidence="5 6">
    <name type="scientific">Candidatus Uhrbacteria bacterium GW2011_GWC2_41_11</name>
    <dbReference type="NCBI Taxonomy" id="1618985"/>
    <lineage>
        <taxon>Bacteria</taxon>
        <taxon>Candidatus Uhriibacteriota</taxon>
    </lineage>
</organism>
<evidence type="ECO:0000313" key="5">
    <source>
        <dbReference type="EMBL" id="KKR86910.1"/>
    </source>
</evidence>
<evidence type="ECO:0000259" key="4">
    <source>
        <dbReference type="Pfam" id="PF00370"/>
    </source>
</evidence>
<dbReference type="PANTHER" id="PTHR10196">
    <property type="entry name" value="SUGAR KINASE"/>
    <property type="match status" value="1"/>
</dbReference>
<comment type="caution">
    <text evidence="5">The sequence shown here is derived from an EMBL/GenBank/DDBJ whole genome shotgun (WGS) entry which is preliminary data.</text>
</comment>
<evidence type="ECO:0000256" key="2">
    <source>
        <dbReference type="ARBA" id="ARBA00022679"/>
    </source>
</evidence>
<dbReference type="Pfam" id="PF00370">
    <property type="entry name" value="FGGY_N"/>
    <property type="match status" value="1"/>
</dbReference>
<comment type="similarity">
    <text evidence="1">Belongs to the FGGY kinase family.</text>
</comment>
<dbReference type="PANTHER" id="PTHR10196:SF69">
    <property type="entry name" value="GLYCEROL KINASE"/>
    <property type="match status" value="1"/>
</dbReference>
<protein>
    <submittedName>
        <fullName evidence="5">Glycerol kinase</fullName>
    </submittedName>
</protein>
<reference evidence="5 6" key="1">
    <citation type="journal article" date="2015" name="Nature">
        <title>rRNA introns, odd ribosomes, and small enigmatic genomes across a large radiation of phyla.</title>
        <authorList>
            <person name="Brown C.T."/>
            <person name="Hug L.A."/>
            <person name="Thomas B.C."/>
            <person name="Sharon I."/>
            <person name="Castelle C.J."/>
            <person name="Singh A."/>
            <person name="Wilkins M.J."/>
            <person name="Williams K.H."/>
            <person name="Banfield J.F."/>
        </authorList>
    </citation>
    <scope>NUCLEOTIDE SEQUENCE [LARGE SCALE GENOMIC DNA]</scope>
</reference>
<keyword evidence="3 5" id="KW-0418">Kinase</keyword>